<protein>
    <submittedName>
        <fullName evidence="5">Dihydrodipicolinate synthase family protein</fullName>
    </submittedName>
</protein>
<dbReference type="GO" id="GO:0008840">
    <property type="term" value="F:4-hydroxy-tetrahydrodipicolinate synthase activity"/>
    <property type="evidence" value="ECO:0007669"/>
    <property type="project" value="TreeGrafter"/>
</dbReference>
<feature type="active site" description="Schiff-base intermediate with substrate" evidence="3">
    <location>
        <position position="164"/>
    </location>
</feature>
<reference evidence="5 6" key="1">
    <citation type="submission" date="2018-01" db="EMBL/GenBank/DDBJ databases">
        <title>G. obscuriglobus.</title>
        <authorList>
            <person name="Franke J."/>
            <person name="Blomberg W."/>
            <person name="Selmecki A."/>
        </authorList>
    </citation>
    <scope>NUCLEOTIDE SEQUENCE [LARGE SCALE GENOMIC DNA]</scope>
    <source>
        <strain evidence="5 6">DSM 5831</strain>
    </source>
</reference>
<keyword evidence="1 2" id="KW-0456">Lyase</keyword>
<dbReference type="PIRSF" id="PIRSF001365">
    <property type="entry name" value="DHDPS"/>
    <property type="match status" value="1"/>
</dbReference>
<dbReference type="PRINTS" id="PR00146">
    <property type="entry name" value="DHPICSNTHASE"/>
</dbReference>
<evidence type="ECO:0000256" key="4">
    <source>
        <dbReference type="PIRSR" id="PIRSR001365-2"/>
    </source>
</evidence>
<dbReference type="AlphaFoldDB" id="A0A2Z3GS80"/>
<dbReference type="KEGG" id="gog:C1280_06015"/>
<dbReference type="PANTHER" id="PTHR12128:SF72">
    <property type="entry name" value="DIHYDRODIPICOLINATE SYNTHASE"/>
    <property type="match status" value="1"/>
</dbReference>
<organism evidence="5 6">
    <name type="scientific">Gemmata obscuriglobus</name>
    <dbReference type="NCBI Taxonomy" id="114"/>
    <lineage>
        <taxon>Bacteria</taxon>
        <taxon>Pseudomonadati</taxon>
        <taxon>Planctomycetota</taxon>
        <taxon>Planctomycetia</taxon>
        <taxon>Gemmatales</taxon>
        <taxon>Gemmataceae</taxon>
        <taxon>Gemmata</taxon>
    </lineage>
</organism>
<evidence type="ECO:0000256" key="3">
    <source>
        <dbReference type="PIRSR" id="PIRSR001365-1"/>
    </source>
</evidence>
<proteinExistence type="inferred from homology"/>
<dbReference type="CDD" id="cd00408">
    <property type="entry name" value="DHDPS-like"/>
    <property type="match status" value="1"/>
</dbReference>
<evidence type="ECO:0000313" key="5">
    <source>
        <dbReference type="EMBL" id="AWM36623.1"/>
    </source>
</evidence>
<dbReference type="Pfam" id="PF00701">
    <property type="entry name" value="DHDPS"/>
    <property type="match status" value="1"/>
</dbReference>
<accession>A0A2Z3GS80</accession>
<sequence length="298" mass="32368">MSVRWAGVFPAVTTQFRQDQSLDLRATATHLEAVLASGVSGLVVCGSLGENQALDPDEKRSVVENAVRVAAGRVPVIAGVAETSTAAAVRYARDCARFGAAGFMVMPPMVYKPDADEAAGYFRAVAAATDLPWMLYNNPLAYTVDVTPERLLGYADISNLRAIKESSGDPRRVTEIRLALGDRLAVFAGVDDLILESSVLGIDGWVAGSGIAFPAENQRLWELTRAGRWDEARQLYRWAAPLMKLDTHPKFVQYIKLMVQEAGLGAEWVREPRRPLTGAERERVLGIIRSGLSSRPGA</sequence>
<dbReference type="EMBL" id="CP025958">
    <property type="protein sequence ID" value="AWM36623.1"/>
    <property type="molecule type" value="Genomic_DNA"/>
</dbReference>
<dbReference type="OrthoDB" id="9771791at2"/>
<feature type="active site" description="Proton donor/acceptor" evidence="3">
    <location>
        <position position="136"/>
    </location>
</feature>
<dbReference type="SUPFAM" id="SSF51569">
    <property type="entry name" value="Aldolase"/>
    <property type="match status" value="1"/>
</dbReference>
<evidence type="ECO:0000256" key="1">
    <source>
        <dbReference type="ARBA" id="ARBA00023239"/>
    </source>
</evidence>
<comment type="similarity">
    <text evidence="2">Belongs to the DapA family.</text>
</comment>
<gene>
    <name evidence="5" type="ORF">C1280_06015</name>
</gene>
<dbReference type="Proteomes" id="UP000245802">
    <property type="component" value="Chromosome"/>
</dbReference>
<dbReference type="Gene3D" id="3.20.20.70">
    <property type="entry name" value="Aldolase class I"/>
    <property type="match status" value="1"/>
</dbReference>
<dbReference type="InterPro" id="IPR002220">
    <property type="entry name" value="DapA-like"/>
</dbReference>
<keyword evidence="6" id="KW-1185">Reference proteome</keyword>
<dbReference type="SMART" id="SM01130">
    <property type="entry name" value="DHDPS"/>
    <property type="match status" value="1"/>
</dbReference>
<name>A0A2Z3GS80_9BACT</name>
<feature type="binding site" evidence="4">
    <location>
        <position position="206"/>
    </location>
    <ligand>
        <name>pyruvate</name>
        <dbReference type="ChEBI" id="CHEBI:15361"/>
    </ligand>
</feature>
<dbReference type="InterPro" id="IPR013785">
    <property type="entry name" value="Aldolase_TIM"/>
</dbReference>
<evidence type="ECO:0000313" key="6">
    <source>
        <dbReference type="Proteomes" id="UP000245802"/>
    </source>
</evidence>
<evidence type="ECO:0000256" key="2">
    <source>
        <dbReference type="PIRNR" id="PIRNR001365"/>
    </source>
</evidence>
<dbReference type="RefSeq" id="WP_010042366.1">
    <property type="nucleotide sequence ID" value="NZ_CP025958.1"/>
</dbReference>
<dbReference type="PANTHER" id="PTHR12128">
    <property type="entry name" value="DIHYDRODIPICOLINATE SYNTHASE"/>
    <property type="match status" value="1"/>
</dbReference>